<dbReference type="EMBL" id="FTLX01000002">
    <property type="protein sequence ID" value="SIQ31673.1"/>
    <property type="molecule type" value="Genomic_DNA"/>
</dbReference>
<gene>
    <name evidence="2" type="ORF">SAMN05443094_102204</name>
</gene>
<keyword evidence="1" id="KW-1133">Transmembrane helix</keyword>
<reference evidence="2 3" key="1">
    <citation type="submission" date="2017-01" db="EMBL/GenBank/DDBJ databases">
        <authorList>
            <person name="Mah S.A."/>
            <person name="Swanson W.J."/>
            <person name="Moy G.W."/>
            <person name="Vacquier V.D."/>
        </authorList>
    </citation>
    <scope>NUCLEOTIDE SEQUENCE [LARGE SCALE GENOMIC DNA]</scope>
    <source>
        <strain evidence="2 3">NIO-1016</strain>
    </source>
</reference>
<organism evidence="2 3">
    <name type="scientific">Domibacillus enclensis</name>
    <dbReference type="NCBI Taxonomy" id="1017273"/>
    <lineage>
        <taxon>Bacteria</taxon>
        <taxon>Bacillati</taxon>
        <taxon>Bacillota</taxon>
        <taxon>Bacilli</taxon>
        <taxon>Bacillales</taxon>
        <taxon>Bacillaceae</taxon>
        <taxon>Domibacillus</taxon>
    </lineage>
</organism>
<dbReference type="AlphaFoldDB" id="A0A1N6RS19"/>
<evidence type="ECO:0000313" key="2">
    <source>
        <dbReference type="EMBL" id="SIQ31673.1"/>
    </source>
</evidence>
<name>A0A1N6RS19_9BACI</name>
<sequence length="39" mass="4539">MNQLYNENDLLTGLRWGIGLSIPLWLSFFGWIKLFVGIL</sequence>
<evidence type="ECO:0000256" key="1">
    <source>
        <dbReference type="SAM" id="Phobius"/>
    </source>
</evidence>
<keyword evidence="1" id="KW-0812">Transmembrane</keyword>
<dbReference type="STRING" id="1017273.SAMN05443094_102204"/>
<evidence type="ECO:0000313" key="3">
    <source>
        <dbReference type="Proteomes" id="UP000186385"/>
    </source>
</evidence>
<feature type="transmembrane region" description="Helical" evidence="1">
    <location>
        <begin position="16"/>
        <end position="36"/>
    </location>
</feature>
<accession>A0A1N6RS19</accession>
<keyword evidence="1" id="KW-0472">Membrane</keyword>
<dbReference type="Proteomes" id="UP000186385">
    <property type="component" value="Unassembled WGS sequence"/>
</dbReference>
<protein>
    <submittedName>
        <fullName evidence="2">Uncharacterized protein</fullName>
    </submittedName>
</protein>
<proteinExistence type="predicted"/>